<dbReference type="Proteomes" id="UP000792457">
    <property type="component" value="Unassembled WGS sequence"/>
</dbReference>
<dbReference type="GO" id="GO:0005634">
    <property type="term" value="C:nucleus"/>
    <property type="evidence" value="ECO:0007669"/>
    <property type="project" value="TreeGrafter"/>
</dbReference>
<organism evidence="1 2">
    <name type="scientific">Ladona fulva</name>
    <name type="common">Scarce chaser dragonfly</name>
    <name type="synonym">Libellula fulva</name>
    <dbReference type="NCBI Taxonomy" id="123851"/>
    <lineage>
        <taxon>Eukaryota</taxon>
        <taxon>Metazoa</taxon>
        <taxon>Ecdysozoa</taxon>
        <taxon>Arthropoda</taxon>
        <taxon>Hexapoda</taxon>
        <taxon>Insecta</taxon>
        <taxon>Pterygota</taxon>
        <taxon>Palaeoptera</taxon>
        <taxon>Odonata</taxon>
        <taxon>Epiprocta</taxon>
        <taxon>Anisoptera</taxon>
        <taxon>Libelluloidea</taxon>
        <taxon>Libellulidae</taxon>
        <taxon>Ladona</taxon>
    </lineage>
</organism>
<feature type="non-terminal residue" evidence="1">
    <location>
        <position position="305"/>
    </location>
</feature>
<dbReference type="AlphaFoldDB" id="A0A8K0PAJ9"/>
<sequence length="305" mass="35366">MVAYLVEDSKNPNKQSLPNMERLLNLMQAKGDKGVDYAGLLLIELCEKLCFMNNGKEAKMVDKDLDYILSILKFLDLKNIRISTEAEDALLYFLQPKLDLREIEDETKLYIPRVDSTLALSKTNKLQNRIPHPFLDLKNIRISTEAEDALLYFLQPKLDLREIEDETKLYIPRVDSTLALSKTNKLQNRIPHPREMALSELELHLVELRSKGLNERGLLRRLLQKYCRLGNLNKALNIKQALESQGHSFSAGMLSSLLDLYVKQNMLEESEEMLQRIRKYHPKFKLDDHKVLDIATLLSKYGRIK</sequence>
<dbReference type="PANTHER" id="PTHR46669">
    <property type="entry name" value="LEUCINE-RICH PPR MOTIF-CONTAINING PROTEIN, MITOCHONDRIAL"/>
    <property type="match status" value="1"/>
</dbReference>
<dbReference type="GO" id="GO:0070129">
    <property type="term" value="P:regulation of mitochondrial translation"/>
    <property type="evidence" value="ECO:0007669"/>
    <property type="project" value="TreeGrafter"/>
</dbReference>
<accession>A0A8K0PAJ9</accession>
<protein>
    <submittedName>
        <fullName evidence="1">Uncharacterized protein</fullName>
    </submittedName>
</protein>
<proteinExistence type="predicted"/>
<dbReference type="EMBL" id="KZ309050">
    <property type="protein sequence ID" value="KAG8236614.1"/>
    <property type="molecule type" value="Genomic_DNA"/>
</dbReference>
<dbReference type="GO" id="GO:0005739">
    <property type="term" value="C:mitochondrion"/>
    <property type="evidence" value="ECO:0007669"/>
    <property type="project" value="TreeGrafter"/>
</dbReference>
<reference evidence="1" key="1">
    <citation type="submission" date="2013-04" db="EMBL/GenBank/DDBJ databases">
        <authorList>
            <person name="Qu J."/>
            <person name="Murali S.C."/>
            <person name="Bandaranaike D."/>
            <person name="Bellair M."/>
            <person name="Blankenburg K."/>
            <person name="Chao H."/>
            <person name="Dinh H."/>
            <person name="Doddapaneni H."/>
            <person name="Downs B."/>
            <person name="Dugan-Rocha S."/>
            <person name="Elkadiri S."/>
            <person name="Gnanaolivu R.D."/>
            <person name="Hernandez B."/>
            <person name="Javaid M."/>
            <person name="Jayaseelan J.C."/>
            <person name="Lee S."/>
            <person name="Li M."/>
            <person name="Ming W."/>
            <person name="Munidasa M."/>
            <person name="Muniz J."/>
            <person name="Nguyen L."/>
            <person name="Ongeri F."/>
            <person name="Osuji N."/>
            <person name="Pu L.-L."/>
            <person name="Puazo M."/>
            <person name="Qu C."/>
            <person name="Quiroz J."/>
            <person name="Raj R."/>
            <person name="Weissenberger G."/>
            <person name="Xin Y."/>
            <person name="Zou X."/>
            <person name="Han Y."/>
            <person name="Richards S."/>
            <person name="Worley K."/>
            <person name="Muzny D."/>
            <person name="Gibbs R."/>
        </authorList>
    </citation>
    <scope>NUCLEOTIDE SEQUENCE</scope>
    <source>
        <strain evidence="1">Sampled in the wild</strain>
    </source>
</reference>
<name>A0A8K0PAJ9_LADFU</name>
<keyword evidence="2" id="KW-1185">Reference proteome</keyword>
<dbReference type="PANTHER" id="PTHR46669:SF2">
    <property type="entry name" value="EG:BACN32G11.3 PROTEIN"/>
    <property type="match status" value="1"/>
</dbReference>
<dbReference type="GO" id="GO:0003730">
    <property type="term" value="F:mRNA 3'-UTR binding"/>
    <property type="evidence" value="ECO:0007669"/>
    <property type="project" value="TreeGrafter"/>
</dbReference>
<dbReference type="InterPro" id="IPR011990">
    <property type="entry name" value="TPR-like_helical_dom_sf"/>
</dbReference>
<gene>
    <name evidence="1" type="ORF">J437_LFUL017055</name>
</gene>
<reference evidence="1" key="2">
    <citation type="submission" date="2017-10" db="EMBL/GenBank/DDBJ databases">
        <title>Ladona fulva Genome sequencing and assembly.</title>
        <authorList>
            <person name="Murali S."/>
            <person name="Richards S."/>
            <person name="Bandaranaike D."/>
            <person name="Bellair M."/>
            <person name="Blankenburg K."/>
            <person name="Chao H."/>
            <person name="Dinh H."/>
            <person name="Doddapaneni H."/>
            <person name="Dugan-Rocha S."/>
            <person name="Elkadiri S."/>
            <person name="Gnanaolivu R."/>
            <person name="Hernandez B."/>
            <person name="Skinner E."/>
            <person name="Javaid M."/>
            <person name="Lee S."/>
            <person name="Li M."/>
            <person name="Ming W."/>
            <person name="Munidasa M."/>
            <person name="Muniz J."/>
            <person name="Nguyen L."/>
            <person name="Hughes D."/>
            <person name="Osuji N."/>
            <person name="Pu L.-L."/>
            <person name="Puazo M."/>
            <person name="Qu C."/>
            <person name="Quiroz J."/>
            <person name="Raj R."/>
            <person name="Weissenberger G."/>
            <person name="Xin Y."/>
            <person name="Zou X."/>
            <person name="Han Y."/>
            <person name="Worley K."/>
            <person name="Muzny D."/>
            <person name="Gibbs R."/>
        </authorList>
    </citation>
    <scope>NUCLEOTIDE SEQUENCE</scope>
    <source>
        <strain evidence="1">Sampled in the wild</strain>
    </source>
</reference>
<dbReference type="InterPro" id="IPR033490">
    <property type="entry name" value="LRP130"/>
</dbReference>
<comment type="caution">
    <text evidence="1">The sequence shown here is derived from an EMBL/GenBank/DDBJ whole genome shotgun (WGS) entry which is preliminary data.</text>
</comment>
<evidence type="ECO:0000313" key="1">
    <source>
        <dbReference type="EMBL" id="KAG8236614.1"/>
    </source>
</evidence>
<evidence type="ECO:0000313" key="2">
    <source>
        <dbReference type="Proteomes" id="UP000792457"/>
    </source>
</evidence>
<dbReference type="Gene3D" id="1.25.40.10">
    <property type="entry name" value="Tetratricopeptide repeat domain"/>
    <property type="match status" value="1"/>
</dbReference>
<dbReference type="OrthoDB" id="767661at2759"/>